<comment type="catalytic activity">
    <reaction evidence="2">
        <text>alpha,alpha-trehalose 6-phosphate + H2O = alpha,alpha-trehalose + phosphate</text>
        <dbReference type="Rhea" id="RHEA:23420"/>
        <dbReference type="ChEBI" id="CHEBI:15377"/>
        <dbReference type="ChEBI" id="CHEBI:16551"/>
        <dbReference type="ChEBI" id="CHEBI:43474"/>
        <dbReference type="ChEBI" id="CHEBI:58429"/>
        <dbReference type="EC" id="3.1.3.12"/>
    </reaction>
</comment>
<keyword evidence="1 2" id="KW-0378">Hydrolase</keyword>
<dbReference type="PANTHER" id="PTHR43768:SF3">
    <property type="entry name" value="TREHALOSE 6-PHOSPHATE PHOSPHATASE"/>
    <property type="match status" value="1"/>
</dbReference>
<dbReference type="InterPro" id="IPR036412">
    <property type="entry name" value="HAD-like_sf"/>
</dbReference>
<comment type="cofactor">
    <cofactor evidence="2">
        <name>Mg(2+)</name>
        <dbReference type="ChEBI" id="CHEBI:18420"/>
    </cofactor>
</comment>
<comment type="similarity">
    <text evidence="2">Belongs to the trehalose phosphatase family.</text>
</comment>
<gene>
    <name evidence="3" type="ORF">AUP43_08065</name>
</gene>
<dbReference type="InterPro" id="IPR044651">
    <property type="entry name" value="OTSB-like"/>
</dbReference>
<dbReference type="NCBIfam" id="TIGR00685">
    <property type="entry name" value="T6PP"/>
    <property type="match status" value="1"/>
</dbReference>
<dbReference type="InterPro" id="IPR003337">
    <property type="entry name" value="Trehalose_PPase"/>
</dbReference>
<dbReference type="GO" id="GO:0004805">
    <property type="term" value="F:trehalose-phosphatase activity"/>
    <property type="evidence" value="ECO:0007669"/>
    <property type="project" value="UniProtKB-EC"/>
</dbReference>
<evidence type="ECO:0000313" key="4">
    <source>
        <dbReference type="Proteomes" id="UP000076400"/>
    </source>
</evidence>
<evidence type="ECO:0000256" key="1">
    <source>
        <dbReference type="ARBA" id="ARBA00022801"/>
    </source>
</evidence>
<dbReference type="GO" id="GO:0046872">
    <property type="term" value="F:metal ion binding"/>
    <property type="evidence" value="ECO:0007669"/>
    <property type="project" value="UniProtKB-KW"/>
</dbReference>
<name>A0A154W5Z2_9PROT</name>
<dbReference type="STRING" id="580166.AUP43_08065"/>
<reference evidence="3 4" key="1">
    <citation type="submission" date="2015-12" db="EMBL/GenBank/DDBJ databases">
        <title>Genome sequence of Oceanibaculum pacificum MCCC 1A02656.</title>
        <authorList>
            <person name="Lu L."/>
            <person name="Lai Q."/>
            <person name="Shao Z."/>
            <person name="Qian P."/>
        </authorList>
    </citation>
    <scope>NUCLEOTIDE SEQUENCE [LARGE SCALE GENOMIC DNA]</scope>
    <source>
        <strain evidence="3 4">MCCC 1A02656</strain>
    </source>
</reference>
<dbReference type="EC" id="3.1.3.12" evidence="2"/>
<dbReference type="InterPro" id="IPR023214">
    <property type="entry name" value="HAD_sf"/>
</dbReference>
<keyword evidence="2" id="KW-0460">Magnesium</keyword>
<protein>
    <recommendedName>
        <fullName evidence="2">Trehalose 6-phosphate phosphatase</fullName>
        <ecNumber evidence="2">3.1.3.12</ecNumber>
    </recommendedName>
</protein>
<sequence>MCDLDGFRLTEDDALFIDFDGTLAEIGDDPNAIRLDACAALALTALAARLGGAVAILSGRDIRDLAARTPDGVWRAGGHGLEVIAPGWTPAERPDPLPDSVLAPMQAVAISHPGVRLELKGPVAALHYRAAPKAEEACLQAAQKAASSASGLVFQPGKMVVEVKPATAHKGRALRRLMDRSPFAGRRPVMLGDDTTDEDAIQAAQLLGGIGVKVGEGGSAARLRTPDPAAVRDWLAREAIH</sequence>
<evidence type="ECO:0000256" key="2">
    <source>
        <dbReference type="RuleBase" id="RU361117"/>
    </source>
</evidence>
<dbReference type="SUPFAM" id="SSF56784">
    <property type="entry name" value="HAD-like"/>
    <property type="match status" value="1"/>
</dbReference>
<dbReference type="PANTHER" id="PTHR43768">
    <property type="entry name" value="TREHALOSE 6-PHOSPHATE PHOSPHATASE"/>
    <property type="match status" value="1"/>
</dbReference>
<accession>A0A154W5Z2</accession>
<keyword evidence="4" id="KW-1185">Reference proteome</keyword>
<dbReference type="Gene3D" id="3.40.50.1000">
    <property type="entry name" value="HAD superfamily/HAD-like"/>
    <property type="match status" value="1"/>
</dbReference>
<dbReference type="UniPathway" id="UPA00299"/>
<keyword evidence="2" id="KW-0479">Metal-binding</keyword>
<comment type="pathway">
    <text evidence="2">Glycan biosynthesis; trehalose biosynthesis.</text>
</comment>
<organism evidence="3 4">
    <name type="scientific">Oceanibaculum pacificum</name>
    <dbReference type="NCBI Taxonomy" id="580166"/>
    <lineage>
        <taxon>Bacteria</taxon>
        <taxon>Pseudomonadati</taxon>
        <taxon>Pseudomonadota</taxon>
        <taxon>Alphaproteobacteria</taxon>
        <taxon>Rhodospirillales</taxon>
        <taxon>Oceanibaculaceae</taxon>
        <taxon>Oceanibaculum</taxon>
    </lineage>
</organism>
<dbReference type="GO" id="GO:0005992">
    <property type="term" value="P:trehalose biosynthetic process"/>
    <property type="evidence" value="ECO:0007669"/>
    <property type="project" value="UniProtKB-UniPathway"/>
</dbReference>
<dbReference type="AlphaFoldDB" id="A0A154W5Z2"/>
<dbReference type="EMBL" id="LPXN01000102">
    <property type="protein sequence ID" value="KZD08958.1"/>
    <property type="molecule type" value="Genomic_DNA"/>
</dbReference>
<comment type="function">
    <text evidence="2">Removes the phosphate from trehalose 6-phosphate to produce free trehalose.</text>
</comment>
<dbReference type="Proteomes" id="UP000076400">
    <property type="component" value="Unassembled WGS sequence"/>
</dbReference>
<dbReference type="Pfam" id="PF02358">
    <property type="entry name" value="Trehalose_PPase"/>
    <property type="match status" value="1"/>
</dbReference>
<comment type="caution">
    <text evidence="3">The sequence shown here is derived from an EMBL/GenBank/DDBJ whole genome shotgun (WGS) entry which is preliminary data.</text>
</comment>
<evidence type="ECO:0000313" key="3">
    <source>
        <dbReference type="EMBL" id="KZD08958.1"/>
    </source>
</evidence>
<dbReference type="Gene3D" id="3.30.70.1020">
    <property type="entry name" value="Trehalose-6-phosphate phosphatase related protein, domain 2"/>
    <property type="match status" value="1"/>
</dbReference>
<proteinExistence type="inferred from homology"/>